<evidence type="ECO:0000256" key="3">
    <source>
        <dbReference type="SAM" id="MobiDB-lite"/>
    </source>
</evidence>
<sequence length="311" mass="34767">MTDPLIQISLVLLVDRSGALLLQLRDSQAPNFPDRWGLPGGHREPGESPEQAARRELWEEAMLRPDDELGLFEVQTLPEHGLVKHYFSGSTCAVPEDVILGEGAAMVFVPAAEAFDGREFTPGTVEVLTRFLASAQYARLAGGEPQPYPGDDDDRYADWTYLSDLYVCPLADAHRTCHRRADLLLAQGRDDALRAMTDEGHRCAFVRLMRLLVDTNRVEDLRQIAAAGDDRATLTLYEYLSRRYAGDDLTAALRREATVLPRMNLWLAGRLAEARRTDEALSLLENLTADPRYGDEARRVRQRILAAGHGR</sequence>
<dbReference type="InterPro" id="IPR020476">
    <property type="entry name" value="Nudix_hydrolase"/>
</dbReference>
<accession>A0A8J3X3I8</accession>
<dbReference type="InterPro" id="IPR000086">
    <property type="entry name" value="NUDIX_hydrolase_dom"/>
</dbReference>
<proteinExistence type="predicted"/>
<dbReference type="GO" id="GO:0016787">
    <property type="term" value="F:hydrolase activity"/>
    <property type="evidence" value="ECO:0007669"/>
    <property type="project" value="UniProtKB-KW"/>
</dbReference>
<comment type="caution">
    <text evidence="5">The sequence shown here is derived from an EMBL/GenBank/DDBJ whole genome shotgun (WGS) entry which is preliminary data.</text>
</comment>
<dbReference type="EMBL" id="BOON01000022">
    <property type="protein sequence ID" value="GII22908.1"/>
    <property type="molecule type" value="Genomic_DNA"/>
</dbReference>
<feature type="compositionally biased region" description="Basic and acidic residues" evidence="3">
    <location>
        <begin position="41"/>
        <end position="51"/>
    </location>
</feature>
<dbReference type="Pfam" id="PF00293">
    <property type="entry name" value="NUDIX"/>
    <property type="match status" value="1"/>
</dbReference>
<name>A0A8J3X3I8_9ACTN</name>
<dbReference type="Proteomes" id="UP000599074">
    <property type="component" value="Unassembled WGS sequence"/>
</dbReference>
<protein>
    <recommendedName>
        <fullName evidence="4">Nudix hydrolase domain-containing protein</fullName>
    </recommendedName>
</protein>
<dbReference type="Gene3D" id="3.90.79.10">
    <property type="entry name" value="Nucleoside Triphosphate Pyrophosphohydrolase"/>
    <property type="match status" value="1"/>
</dbReference>
<evidence type="ECO:0000313" key="5">
    <source>
        <dbReference type="EMBL" id="GII22908.1"/>
    </source>
</evidence>
<dbReference type="PANTHER" id="PTHR43046:SF14">
    <property type="entry name" value="MUTT_NUDIX FAMILY PROTEIN"/>
    <property type="match status" value="1"/>
</dbReference>
<keyword evidence="6" id="KW-1185">Reference proteome</keyword>
<dbReference type="SUPFAM" id="SSF55811">
    <property type="entry name" value="Nudix"/>
    <property type="match status" value="1"/>
</dbReference>
<reference evidence="5" key="1">
    <citation type="submission" date="2021-01" db="EMBL/GenBank/DDBJ databases">
        <title>Whole genome shotgun sequence of Planosporangium mesophilum NBRC 109066.</title>
        <authorList>
            <person name="Komaki H."/>
            <person name="Tamura T."/>
        </authorList>
    </citation>
    <scope>NUCLEOTIDE SEQUENCE</scope>
    <source>
        <strain evidence="5">NBRC 109066</strain>
    </source>
</reference>
<keyword evidence="2" id="KW-0378">Hydrolase</keyword>
<dbReference type="AlphaFoldDB" id="A0A8J3X3I8"/>
<organism evidence="5 6">
    <name type="scientific">Planosporangium mesophilum</name>
    <dbReference type="NCBI Taxonomy" id="689768"/>
    <lineage>
        <taxon>Bacteria</taxon>
        <taxon>Bacillati</taxon>
        <taxon>Actinomycetota</taxon>
        <taxon>Actinomycetes</taxon>
        <taxon>Micromonosporales</taxon>
        <taxon>Micromonosporaceae</taxon>
        <taxon>Planosporangium</taxon>
    </lineage>
</organism>
<evidence type="ECO:0000256" key="1">
    <source>
        <dbReference type="ARBA" id="ARBA00001946"/>
    </source>
</evidence>
<evidence type="ECO:0000259" key="4">
    <source>
        <dbReference type="PROSITE" id="PS51462"/>
    </source>
</evidence>
<dbReference type="PANTHER" id="PTHR43046">
    <property type="entry name" value="GDP-MANNOSE MANNOSYL HYDROLASE"/>
    <property type="match status" value="1"/>
</dbReference>
<dbReference type="PROSITE" id="PS51462">
    <property type="entry name" value="NUDIX"/>
    <property type="match status" value="1"/>
</dbReference>
<gene>
    <name evidence="5" type="ORF">Pme01_25050</name>
</gene>
<evidence type="ECO:0000313" key="6">
    <source>
        <dbReference type="Proteomes" id="UP000599074"/>
    </source>
</evidence>
<dbReference type="InterPro" id="IPR015797">
    <property type="entry name" value="NUDIX_hydrolase-like_dom_sf"/>
</dbReference>
<feature type="region of interest" description="Disordered" evidence="3">
    <location>
        <begin position="32"/>
        <end position="51"/>
    </location>
</feature>
<evidence type="ECO:0000256" key="2">
    <source>
        <dbReference type="ARBA" id="ARBA00022801"/>
    </source>
</evidence>
<dbReference type="PRINTS" id="PR00502">
    <property type="entry name" value="NUDIXFAMILY"/>
</dbReference>
<feature type="domain" description="Nudix hydrolase" evidence="4">
    <location>
        <begin position="4"/>
        <end position="133"/>
    </location>
</feature>
<dbReference type="RefSeq" id="WP_239088188.1">
    <property type="nucleotide sequence ID" value="NZ_BOON01000022.1"/>
</dbReference>
<comment type="cofactor">
    <cofactor evidence="1">
        <name>Mg(2+)</name>
        <dbReference type="ChEBI" id="CHEBI:18420"/>
    </cofactor>
</comment>